<dbReference type="PANTHER" id="PTHR34149">
    <property type="entry name" value="PROTEIN CBG11905-RELATED"/>
    <property type="match status" value="1"/>
</dbReference>
<reference evidence="4" key="1">
    <citation type="submission" date="2022-11" db="UniProtKB">
        <authorList>
            <consortium name="WormBaseParasite"/>
        </authorList>
    </citation>
    <scope>IDENTIFICATION</scope>
</reference>
<accession>A0A914CAT9</accession>
<dbReference type="Proteomes" id="UP000887540">
    <property type="component" value="Unplaced"/>
</dbReference>
<organism evidence="3 4">
    <name type="scientific">Acrobeloides nanus</name>
    <dbReference type="NCBI Taxonomy" id="290746"/>
    <lineage>
        <taxon>Eukaryota</taxon>
        <taxon>Metazoa</taxon>
        <taxon>Ecdysozoa</taxon>
        <taxon>Nematoda</taxon>
        <taxon>Chromadorea</taxon>
        <taxon>Rhabditida</taxon>
        <taxon>Tylenchina</taxon>
        <taxon>Cephalobomorpha</taxon>
        <taxon>Cephaloboidea</taxon>
        <taxon>Cephalobidae</taxon>
        <taxon>Acrobeloides</taxon>
    </lineage>
</organism>
<evidence type="ECO:0000256" key="2">
    <source>
        <dbReference type="SAM" id="SignalP"/>
    </source>
</evidence>
<evidence type="ECO:0000313" key="4">
    <source>
        <dbReference type="WBParaSite" id="ACRNAN_Path_715.g2691.t1"/>
    </source>
</evidence>
<keyword evidence="1" id="KW-0472">Membrane</keyword>
<feature type="signal peptide" evidence="2">
    <location>
        <begin position="1"/>
        <end position="19"/>
    </location>
</feature>
<dbReference type="WBParaSite" id="ACRNAN_Path_715.g2691.t1">
    <property type="protein sequence ID" value="ACRNAN_Path_715.g2691.t1"/>
    <property type="gene ID" value="ACRNAN_Path_715.g2691"/>
</dbReference>
<dbReference type="AlphaFoldDB" id="A0A914CAT9"/>
<dbReference type="Pfam" id="PF10853">
    <property type="entry name" value="DUF2650"/>
    <property type="match status" value="1"/>
</dbReference>
<evidence type="ECO:0000313" key="3">
    <source>
        <dbReference type="Proteomes" id="UP000887540"/>
    </source>
</evidence>
<feature type="chain" id="PRO_5037869901" evidence="2">
    <location>
        <begin position="20"/>
        <end position="113"/>
    </location>
</feature>
<keyword evidence="1" id="KW-1133">Transmembrane helix</keyword>
<protein>
    <submittedName>
        <fullName evidence="4">Uncharacterized protein</fullName>
    </submittedName>
</protein>
<keyword evidence="3" id="KW-1185">Reference proteome</keyword>
<feature type="transmembrane region" description="Helical" evidence="1">
    <location>
        <begin position="84"/>
        <end position="109"/>
    </location>
</feature>
<evidence type="ECO:0000256" key="1">
    <source>
        <dbReference type="SAM" id="Phobius"/>
    </source>
</evidence>
<keyword evidence="1" id="KW-0812">Transmembrane</keyword>
<keyword evidence="2" id="KW-0732">Signal</keyword>
<dbReference type="InterPro" id="IPR022559">
    <property type="entry name" value="SUP-1-like"/>
</dbReference>
<dbReference type="PANTHER" id="PTHR34149:SF2">
    <property type="entry name" value="PROTEIN CBG11905"/>
    <property type="match status" value="1"/>
</dbReference>
<proteinExistence type="predicted"/>
<sequence>MCFKLALFALICTVSFIFAEIGDDVSKTYNSAKDSVKDAATTNDGAKWCPVHLIGTQCPSSSIFHYYNCCGDINADCCFNFQTWFIIAFIVLVVLFVAIFILLLFRFLLRRRN</sequence>
<name>A0A914CAT9_9BILA</name>